<evidence type="ECO:0000256" key="6">
    <source>
        <dbReference type="ARBA" id="ARBA00022946"/>
    </source>
</evidence>
<dbReference type="PANTHER" id="PTHR10632:SF2">
    <property type="entry name" value="SULFIDE:QUINONE OXIDOREDUCTASE, MITOCHONDRIAL"/>
    <property type="match status" value="1"/>
</dbReference>
<dbReference type="PANTHER" id="PTHR10632">
    <property type="entry name" value="SULFIDE:QUINONE OXIDOREDUCTASE"/>
    <property type="match status" value="1"/>
</dbReference>
<comment type="subcellular location">
    <subcellularLocation>
        <location evidence="2">Mitochondrion</location>
    </subcellularLocation>
</comment>
<dbReference type="EC" id="1.8.5.8" evidence="14"/>
<feature type="domain" description="FAD/NAD(P)-binding" evidence="17">
    <location>
        <begin position="14"/>
        <end position="130"/>
    </location>
</feature>
<dbReference type="WBParaSite" id="SRAE_2000018600.1">
    <property type="protein sequence ID" value="SRAE_2000018600.1"/>
    <property type="gene ID" value="WBGene00260377"/>
</dbReference>
<evidence type="ECO:0000256" key="8">
    <source>
        <dbReference type="ARBA" id="ARBA00023128"/>
    </source>
</evidence>
<evidence type="ECO:0000313" key="20">
    <source>
        <dbReference type="WBParaSite" id="SRAE_2000018600.1"/>
    </source>
</evidence>
<dbReference type="OrthoDB" id="5376590at2759"/>
<comment type="catalytic activity">
    <reaction evidence="11">
        <text>a quinone + hydrogen sulfide + glutathione + H(+) = S-sulfanylglutathione + a quinol</text>
        <dbReference type="Rhea" id="RHEA:55156"/>
        <dbReference type="ChEBI" id="CHEBI:15378"/>
        <dbReference type="ChEBI" id="CHEBI:24646"/>
        <dbReference type="ChEBI" id="CHEBI:29919"/>
        <dbReference type="ChEBI" id="CHEBI:57925"/>
        <dbReference type="ChEBI" id="CHEBI:58905"/>
        <dbReference type="ChEBI" id="CHEBI:132124"/>
        <dbReference type="EC" id="1.8.5.8"/>
    </reaction>
    <physiologicalReaction direction="left-to-right" evidence="11">
        <dbReference type="Rhea" id="RHEA:55157"/>
    </physiologicalReaction>
</comment>
<keyword evidence="7" id="KW-0560">Oxidoreductase</keyword>
<reference evidence="18" key="1">
    <citation type="submission" date="2014-09" db="EMBL/GenBank/DDBJ databases">
        <authorList>
            <person name="Aslett A.Martin."/>
        </authorList>
    </citation>
    <scope>NUCLEOTIDE SEQUENCE</scope>
    <source>
        <strain evidence="18">ED321 Heterogonic</strain>
    </source>
</reference>
<evidence type="ECO:0000256" key="2">
    <source>
        <dbReference type="ARBA" id="ARBA00004173"/>
    </source>
</evidence>
<dbReference type="eggNOG" id="KOG3643">
    <property type="taxonomic scope" value="Eukaryota"/>
</dbReference>
<comment type="function">
    <text evidence="12">Catalyzes the oxidation of hydrogen sulfide with the help of a quinone, such as ubiquinone-10, giving rise to thiosulfate and ultimately to sulfane (molecular sulfur) atoms. Requires an additional electron acceptor; can use sulfite, sulfide or cyanide (in vitro). It is believed the in vivo electron acceptor is glutathione.</text>
</comment>
<dbReference type="GO" id="GO:0070221">
    <property type="term" value="P:sulfide oxidation, using sulfide:quinone oxidoreductase"/>
    <property type="evidence" value="ECO:0007669"/>
    <property type="project" value="TreeGrafter"/>
</dbReference>
<dbReference type="Pfam" id="PF07992">
    <property type="entry name" value="Pyr_redox_2"/>
    <property type="match status" value="1"/>
</dbReference>
<evidence type="ECO:0000313" key="18">
    <source>
        <dbReference type="EMBL" id="CEF65507.1"/>
    </source>
</evidence>
<protein>
    <recommendedName>
        <fullName evidence="15">Sulfide:quinone oxidoreductase, mitochondrial</fullName>
        <ecNumber evidence="14">1.8.5.8</ecNumber>
    </recommendedName>
    <alternativeName>
        <fullName evidence="16">Sulfide quinone oxidoreductase</fullName>
    </alternativeName>
</protein>
<keyword evidence="19" id="KW-1185">Reference proteome</keyword>
<dbReference type="InterPro" id="IPR015904">
    <property type="entry name" value="Sulphide_quinone_reductase"/>
</dbReference>
<keyword evidence="4" id="KW-0874">Quinone</keyword>
<dbReference type="GO" id="GO:0071949">
    <property type="term" value="F:FAD binding"/>
    <property type="evidence" value="ECO:0007669"/>
    <property type="project" value="TreeGrafter"/>
</dbReference>
<organism evidence="18">
    <name type="scientific">Strongyloides ratti</name>
    <name type="common">Parasitic roundworm</name>
    <dbReference type="NCBI Taxonomy" id="34506"/>
    <lineage>
        <taxon>Eukaryota</taxon>
        <taxon>Metazoa</taxon>
        <taxon>Ecdysozoa</taxon>
        <taxon>Nematoda</taxon>
        <taxon>Chromadorea</taxon>
        <taxon>Rhabditida</taxon>
        <taxon>Tylenchina</taxon>
        <taxon>Panagrolaimomorpha</taxon>
        <taxon>Strongyloidoidea</taxon>
        <taxon>Strongyloididae</taxon>
        <taxon>Strongyloides</taxon>
    </lineage>
</organism>
<dbReference type="STRING" id="34506.A0A090L6Y8"/>
<dbReference type="GO" id="GO:0106436">
    <property type="term" value="F:glutathione-dependent sulfide quinone oxidoreductase activity"/>
    <property type="evidence" value="ECO:0007669"/>
    <property type="project" value="UniProtKB-EC"/>
</dbReference>
<accession>A0A090L6Y8</accession>
<comment type="catalytic activity">
    <reaction evidence="10">
        <text>ubiquinone-10 + hydrogen sulfide + glutathione + H(+) = S-sulfanylglutathione + ubiquinol-10</text>
        <dbReference type="Rhea" id="RHEA:62608"/>
        <dbReference type="ChEBI" id="CHEBI:15378"/>
        <dbReference type="ChEBI" id="CHEBI:29919"/>
        <dbReference type="ChEBI" id="CHEBI:46245"/>
        <dbReference type="ChEBI" id="CHEBI:57925"/>
        <dbReference type="ChEBI" id="CHEBI:58905"/>
        <dbReference type="ChEBI" id="CHEBI:64183"/>
    </reaction>
    <physiologicalReaction direction="left-to-right" evidence="10">
        <dbReference type="Rhea" id="RHEA:62609"/>
    </physiologicalReaction>
</comment>
<dbReference type="OMA" id="WMPWWTY"/>
<reference evidence="19" key="2">
    <citation type="submission" date="2014-09" db="EMBL/GenBank/DDBJ databases">
        <authorList>
            <person name="Martin A.A."/>
        </authorList>
    </citation>
    <scope>NUCLEOTIDE SEQUENCE</scope>
    <source>
        <strain evidence="19">ED321</strain>
    </source>
</reference>
<sequence>MKLTNLLSSSTHHFKLVVLGGGTGGLCVGSHFSKTLPQGSVAIIEPKKTHYYQPGFTLVGSGLGKLSSFMRDEKSLIPKNVKWIQENAEELIPSKNLIQISNGDKVSYDYLIVATGCQTRYDLIEGLEESLNNDTNVVSIYLPHFAEKTFKKMEQFKGGKALFTFPNTPVKCAGAPQKICYLFEDYQRRNKKRGNTDVIYNTTLPKIFGVDKYAKALMKHVDERGIILNTRRNLVKVDPLNNKATFEQLNDDGTLSGKFVEEEFTYLHVGAPCSPQDVMIRSAKNDDGFVDKNGWLNVDKFTLQNVKYPNVFGIGDATNTPNAKTAAAISSQFRILKENVINAMNGKKVDNQYTGYGSCPLLISYDKGILAEFDYNGPVETMPIDQSIPSYLNFAMKVHLMPALYWNGLVKGFWEGPCTIRKLLHLGLC</sequence>
<dbReference type="RefSeq" id="XP_024504707.1">
    <property type="nucleotide sequence ID" value="XM_024650984.1"/>
</dbReference>
<dbReference type="Gene3D" id="3.50.50.60">
    <property type="entry name" value="FAD/NAD(P)-binding domain"/>
    <property type="match status" value="2"/>
</dbReference>
<dbReference type="AlphaFoldDB" id="A0A090L6Y8"/>
<proteinExistence type="inferred from homology"/>
<dbReference type="GeneID" id="36377871"/>
<dbReference type="InterPro" id="IPR036188">
    <property type="entry name" value="FAD/NAD-bd_sf"/>
</dbReference>
<evidence type="ECO:0000256" key="14">
    <source>
        <dbReference type="ARBA" id="ARBA00066447"/>
    </source>
</evidence>
<evidence type="ECO:0000313" key="19">
    <source>
        <dbReference type="Proteomes" id="UP000035682"/>
    </source>
</evidence>
<evidence type="ECO:0000313" key="21">
    <source>
        <dbReference type="WormBase" id="SRAE_2000018600"/>
    </source>
</evidence>
<comment type="catalytic activity">
    <reaction evidence="9">
        <text>ubiquinone-10 + hydrogen sulfide + sulfite + 2 H(+) = ubiquinol-10 + thiosulfate</text>
        <dbReference type="Rhea" id="RHEA:38359"/>
        <dbReference type="ChEBI" id="CHEBI:15378"/>
        <dbReference type="ChEBI" id="CHEBI:17359"/>
        <dbReference type="ChEBI" id="CHEBI:29919"/>
        <dbReference type="ChEBI" id="CHEBI:33542"/>
        <dbReference type="ChEBI" id="CHEBI:46245"/>
        <dbReference type="ChEBI" id="CHEBI:64183"/>
    </reaction>
    <physiologicalReaction direction="left-to-right" evidence="9">
        <dbReference type="Rhea" id="RHEA:38360"/>
    </physiologicalReaction>
</comment>
<gene>
    <name evidence="18 20 21" type="ORF">SRAE_2000018600</name>
</gene>
<keyword evidence="3" id="KW-0285">Flavoprotein</keyword>
<comment type="cofactor">
    <cofactor evidence="1">
        <name>FAD</name>
        <dbReference type="ChEBI" id="CHEBI:57692"/>
    </cofactor>
</comment>
<evidence type="ECO:0000259" key="17">
    <source>
        <dbReference type="Pfam" id="PF07992"/>
    </source>
</evidence>
<dbReference type="Proteomes" id="UP000035682">
    <property type="component" value="Unplaced"/>
</dbReference>
<evidence type="ECO:0000256" key="3">
    <source>
        <dbReference type="ARBA" id="ARBA00022630"/>
    </source>
</evidence>
<evidence type="ECO:0000256" key="15">
    <source>
        <dbReference type="ARBA" id="ARBA00070160"/>
    </source>
</evidence>
<dbReference type="GO" id="GO:0005739">
    <property type="term" value="C:mitochondrion"/>
    <property type="evidence" value="ECO:0007669"/>
    <property type="project" value="UniProtKB-SubCell"/>
</dbReference>
<evidence type="ECO:0000256" key="11">
    <source>
        <dbReference type="ARBA" id="ARBA00052986"/>
    </source>
</evidence>
<dbReference type="FunFam" id="3.50.50.60:FF:000034">
    <property type="entry name" value="sulfide:quinone oxidoreductase, mitochondrial"/>
    <property type="match status" value="1"/>
</dbReference>
<dbReference type="GO" id="GO:0070224">
    <property type="term" value="F:sulfide:quinone oxidoreductase activity"/>
    <property type="evidence" value="ECO:0007669"/>
    <property type="project" value="TreeGrafter"/>
</dbReference>
<dbReference type="InterPro" id="IPR023753">
    <property type="entry name" value="FAD/NAD-binding_dom"/>
</dbReference>
<evidence type="ECO:0000256" key="9">
    <source>
        <dbReference type="ARBA" id="ARBA00051038"/>
    </source>
</evidence>
<comment type="similarity">
    <text evidence="13">Belongs to the SQRD family.</text>
</comment>
<evidence type="ECO:0000256" key="4">
    <source>
        <dbReference type="ARBA" id="ARBA00022719"/>
    </source>
</evidence>
<keyword evidence="6" id="KW-0809">Transit peptide</keyword>
<dbReference type="GO" id="GO:0048038">
    <property type="term" value="F:quinone binding"/>
    <property type="evidence" value="ECO:0007669"/>
    <property type="project" value="UniProtKB-KW"/>
</dbReference>
<keyword evidence="8" id="KW-0496">Mitochondrion</keyword>
<reference evidence="20" key="3">
    <citation type="submission" date="2020-12" db="UniProtKB">
        <authorList>
            <consortium name="WormBaseParasite"/>
        </authorList>
    </citation>
    <scope>IDENTIFICATION</scope>
</reference>
<name>A0A090L6Y8_STRRB</name>
<dbReference type="eggNOG" id="KOG3851">
    <property type="taxonomic scope" value="Eukaryota"/>
</dbReference>
<dbReference type="EMBL" id="LN609529">
    <property type="protein sequence ID" value="CEF65507.1"/>
    <property type="molecule type" value="Genomic_DNA"/>
</dbReference>
<evidence type="ECO:0000256" key="12">
    <source>
        <dbReference type="ARBA" id="ARBA00059167"/>
    </source>
</evidence>
<dbReference type="CTD" id="36377871"/>
<evidence type="ECO:0000256" key="16">
    <source>
        <dbReference type="ARBA" id="ARBA00082958"/>
    </source>
</evidence>
<evidence type="ECO:0000256" key="5">
    <source>
        <dbReference type="ARBA" id="ARBA00022827"/>
    </source>
</evidence>
<evidence type="ECO:0000256" key="13">
    <source>
        <dbReference type="ARBA" id="ARBA00060891"/>
    </source>
</evidence>
<keyword evidence="5" id="KW-0274">FAD</keyword>
<evidence type="ECO:0000256" key="1">
    <source>
        <dbReference type="ARBA" id="ARBA00001974"/>
    </source>
</evidence>
<dbReference type="WormBase" id="SRAE_2000018600">
    <property type="protein sequence ID" value="SRP11488"/>
    <property type="gene ID" value="WBGene00260377"/>
</dbReference>
<dbReference type="SUPFAM" id="SSF51905">
    <property type="entry name" value="FAD/NAD(P)-binding domain"/>
    <property type="match status" value="2"/>
</dbReference>
<evidence type="ECO:0000256" key="10">
    <source>
        <dbReference type="ARBA" id="ARBA00052810"/>
    </source>
</evidence>
<evidence type="ECO:0000256" key="7">
    <source>
        <dbReference type="ARBA" id="ARBA00023002"/>
    </source>
</evidence>